<keyword evidence="6 9" id="KW-0249">Electron transport</keyword>
<dbReference type="SUPFAM" id="SSF81524">
    <property type="entry name" value="14 kDa protein of cytochrome bc1 complex (Ubiquinol-cytochrome c reductase)"/>
    <property type="match status" value="1"/>
</dbReference>
<evidence type="ECO:0000256" key="4">
    <source>
        <dbReference type="ARBA" id="ARBA00022660"/>
    </source>
</evidence>
<dbReference type="InterPro" id="IPR003197">
    <property type="entry name" value="QCR7"/>
</dbReference>
<evidence type="ECO:0000256" key="7">
    <source>
        <dbReference type="ARBA" id="ARBA00023128"/>
    </source>
</evidence>
<accession>A0AAE0IIN4</accession>
<dbReference type="EMBL" id="JAUEDM010000002">
    <property type="protein sequence ID" value="KAK3325781.1"/>
    <property type="molecule type" value="Genomic_DNA"/>
</dbReference>
<dbReference type="AlphaFoldDB" id="A0AAE0IIN4"/>
<protein>
    <recommendedName>
        <fullName evidence="9">Cytochrome b-c1 complex subunit 7</fullName>
    </recommendedName>
</protein>
<gene>
    <name evidence="10" type="ORF">B0H66DRAFT_529799</name>
</gene>
<evidence type="ECO:0000256" key="3">
    <source>
        <dbReference type="ARBA" id="ARBA00022448"/>
    </source>
</evidence>
<evidence type="ECO:0000256" key="2">
    <source>
        <dbReference type="ARBA" id="ARBA00008554"/>
    </source>
</evidence>
<comment type="similarity">
    <text evidence="2 9">Belongs to the UQCRB/QCR7 family.</text>
</comment>
<evidence type="ECO:0000313" key="10">
    <source>
        <dbReference type="EMBL" id="KAK3325781.1"/>
    </source>
</evidence>
<reference evidence="10" key="2">
    <citation type="submission" date="2023-06" db="EMBL/GenBank/DDBJ databases">
        <authorList>
            <consortium name="Lawrence Berkeley National Laboratory"/>
            <person name="Haridas S."/>
            <person name="Hensen N."/>
            <person name="Bonometti L."/>
            <person name="Westerberg I."/>
            <person name="Brannstrom I.O."/>
            <person name="Guillou S."/>
            <person name="Cros-Aarteil S."/>
            <person name="Calhoun S."/>
            <person name="Kuo A."/>
            <person name="Mondo S."/>
            <person name="Pangilinan J."/>
            <person name="Riley R."/>
            <person name="Labutti K."/>
            <person name="Andreopoulos B."/>
            <person name="Lipzen A."/>
            <person name="Chen C."/>
            <person name="Yanf M."/>
            <person name="Daum C."/>
            <person name="Ng V."/>
            <person name="Clum A."/>
            <person name="Steindorff A."/>
            <person name="Ohm R."/>
            <person name="Martin F."/>
            <person name="Silar P."/>
            <person name="Natvig D."/>
            <person name="Lalanne C."/>
            <person name="Gautier V."/>
            <person name="Ament-Velasquez S.L."/>
            <person name="Kruys A."/>
            <person name="Hutchinson M.I."/>
            <person name="Powell A.J."/>
            <person name="Barry K."/>
            <person name="Miller A.N."/>
            <person name="Grigoriev I.V."/>
            <person name="Debuchy R."/>
            <person name="Gladieux P."/>
            <person name="Thoren M.H."/>
            <person name="Johannesson H."/>
        </authorList>
    </citation>
    <scope>NUCLEOTIDE SEQUENCE</scope>
    <source>
        <strain evidence="10">CBS 118394</strain>
    </source>
</reference>
<organism evidence="10 11">
    <name type="scientific">Apodospora peruviana</name>
    <dbReference type="NCBI Taxonomy" id="516989"/>
    <lineage>
        <taxon>Eukaryota</taxon>
        <taxon>Fungi</taxon>
        <taxon>Dikarya</taxon>
        <taxon>Ascomycota</taxon>
        <taxon>Pezizomycotina</taxon>
        <taxon>Sordariomycetes</taxon>
        <taxon>Sordariomycetidae</taxon>
        <taxon>Sordariales</taxon>
        <taxon>Lasiosphaeriaceae</taxon>
        <taxon>Apodospora</taxon>
    </lineage>
</organism>
<reference evidence="10" key="1">
    <citation type="journal article" date="2023" name="Mol. Phylogenet. Evol.">
        <title>Genome-scale phylogeny and comparative genomics of the fungal order Sordariales.</title>
        <authorList>
            <person name="Hensen N."/>
            <person name="Bonometti L."/>
            <person name="Westerberg I."/>
            <person name="Brannstrom I.O."/>
            <person name="Guillou S."/>
            <person name="Cros-Aarteil S."/>
            <person name="Calhoun S."/>
            <person name="Haridas S."/>
            <person name="Kuo A."/>
            <person name="Mondo S."/>
            <person name="Pangilinan J."/>
            <person name="Riley R."/>
            <person name="LaButti K."/>
            <person name="Andreopoulos B."/>
            <person name="Lipzen A."/>
            <person name="Chen C."/>
            <person name="Yan M."/>
            <person name="Daum C."/>
            <person name="Ng V."/>
            <person name="Clum A."/>
            <person name="Steindorff A."/>
            <person name="Ohm R.A."/>
            <person name="Martin F."/>
            <person name="Silar P."/>
            <person name="Natvig D.O."/>
            <person name="Lalanne C."/>
            <person name="Gautier V."/>
            <person name="Ament-Velasquez S.L."/>
            <person name="Kruys A."/>
            <person name="Hutchinson M.I."/>
            <person name="Powell A.J."/>
            <person name="Barry K."/>
            <person name="Miller A.N."/>
            <person name="Grigoriev I.V."/>
            <person name="Debuchy R."/>
            <person name="Gladieux P."/>
            <person name="Hiltunen Thoren M."/>
            <person name="Johannesson H."/>
        </authorList>
    </citation>
    <scope>NUCLEOTIDE SEQUENCE</scope>
    <source>
        <strain evidence="10">CBS 118394</strain>
    </source>
</reference>
<keyword evidence="5 9" id="KW-0999">Mitochondrion inner membrane</keyword>
<dbReference type="FunFam" id="1.10.1090.10:FF:000001">
    <property type="entry name" value="Cytochrome b-c1 complex subunit 7"/>
    <property type="match status" value="1"/>
</dbReference>
<dbReference type="PANTHER" id="PTHR12022">
    <property type="entry name" value="UBIQUINOL-CYTOCHROME C REDUCTASE COMPLEX 14 KD PROTEIN"/>
    <property type="match status" value="1"/>
</dbReference>
<dbReference type="GO" id="GO:0006122">
    <property type="term" value="P:mitochondrial electron transport, ubiquinol to cytochrome c"/>
    <property type="evidence" value="ECO:0007669"/>
    <property type="project" value="InterPro"/>
</dbReference>
<dbReference type="PIRSF" id="PIRSF000022">
    <property type="entry name" value="Bc1_14K"/>
    <property type="match status" value="1"/>
</dbReference>
<evidence type="ECO:0000313" key="11">
    <source>
        <dbReference type="Proteomes" id="UP001283341"/>
    </source>
</evidence>
<name>A0AAE0IIN4_9PEZI</name>
<comment type="caution">
    <text evidence="10">The sequence shown here is derived from an EMBL/GenBank/DDBJ whole genome shotgun (WGS) entry which is preliminary data.</text>
</comment>
<keyword evidence="3 9" id="KW-0813">Transport</keyword>
<dbReference type="Gene3D" id="1.10.1090.10">
    <property type="entry name" value="Cytochrome b-c1 complex subunit 7"/>
    <property type="match status" value="1"/>
</dbReference>
<dbReference type="Pfam" id="PF02271">
    <property type="entry name" value="UCR_14kD"/>
    <property type="match status" value="1"/>
</dbReference>
<keyword evidence="4 9" id="KW-0679">Respiratory chain</keyword>
<comment type="function">
    <text evidence="9">Component of the ubiquinol-cytochrome c oxidoreductase, a multisubunit transmembrane complex that is part of the mitochondrial electron transport chain which drives oxidative phosphorylation.</text>
</comment>
<keyword evidence="7 9" id="KW-0496">Mitochondrion</keyword>
<dbReference type="Proteomes" id="UP001283341">
    <property type="component" value="Unassembled WGS sequence"/>
</dbReference>
<evidence type="ECO:0000256" key="1">
    <source>
        <dbReference type="ARBA" id="ARBA00004443"/>
    </source>
</evidence>
<dbReference type="GO" id="GO:0045275">
    <property type="term" value="C:respiratory chain complex III"/>
    <property type="evidence" value="ECO:0007669"/>
    <property type="project" value="InterPro"/>
</dbReference>
<keyword evidence="11" id="KW-1185">Reference proteome</keyword>
<comment type="subcellular location">
    <subcellularLocation>
        <location evidence="1">Mitochondrion inner membrane</location>
        <topology evidence="1">Peripheral membrane protein</topology>
        <orientation evidence="1">Matrix side</orientation>
    </subcellularLocation>
</comment>
<evidence type="ECO:0000256" key="8">
    <source>
        <dbReference type="ARBA" id="ARBA00023136"/>
    </source>
</evidence>
<dbReference type="InterPro" id="IPR036544">
    <property type="entry name" value="QCR7_sf"/>
</dbReference>
<evidence type="ECO:0000256" key="6">
    <source>
        <dbReference type="ARBA" id="ARBA00022982"/>
    </source>
</evidence>
<evidence type="ECO:0000256" key="5">
    <source>
        <dbReference type="ARBA" id="ARBA00022792"/>
    </source>
</evidence>
<evidence type="ECO:0000256" key="9">
    <source>
        <dbReference type="PIRNR" id="PIRNR000022"/>
    </source>
</evidence>
<proteinExistence type="inferred from homology"/>
<dbReference type="PANTHER" id="PTHR12022:SF0">
    <property type="entry name" value="CYTOCHROME B-C1 COMPLEX SUBUNIT 7"/>
    <property type="match status" value="1"/>
</dbReference>
<sequence>MGYYYTLAPYIVKRPWLYKLVQPVAAWYQNLAGYRQMGLMCDDLINEEDEVVLKALKRLPEKVAYDRVYRLRRATQLSLSQKILPKEEWIKPEEDVPYLMPLIDQVYAEIQEEKALNNLEIIKKSKH</sequence>
<keyword evidence="8 9" id="KW-0472">Membrane</keyword>
<dbReference type="GO" id="GO:0005743">
    <property type="term" value="C:mitochondrial inner membrane"/>
    <property type="evidence" value="ECO:0007669"/>
    <property type="project" value="UniProtKB-SubCell"/>
</dbReference>